<dbReference type="EMBL" id="CP127221">
    <property type="protein sequence ID" value="WIW95459.1"/>
    <property type="molecule type" value="Genomic_DNA"/>
</dbReference>
<organism evidence="2 3">
    <name type="scientific">Altererythrobacter rubellus</name>
    <dbReference type="NCBI Taxonomy" id="2173831"/>
    <lineage>
        <taxon>Bacteria</taxon>
        <taxon>Pseudomonadati</taxon>
        <taxon>Pseudomonadota</taxon>
        <taxon>Alphaproteobacteria</taxon>
        <taxon>Sphingomonadales</taxon>
        <taxon>Erythrobacteraceae</taxon>
        <taxon>Altererythrobacter</taxon>
    </lineage>
</organism>
<gene>
    <name evidence="2" type="ORF">QQX03_11070</name>
</gene>
<reference evidence="2 3" key="1">
    <citation type="submission" date="2023-06" db="EMBL/GenBank/DDBJ databases">
        <title>Altererythrobacter rubellus NBRC 112769 genome.</title>
        <authorList>
            <person name="Zhang K."/>
        </authorList>
    </citation>
    <scope>NUCLEOTIDE SEQUENCE [LARGE SCALE GENOMIC DNA]</scope>
    <source>
        <strain evidence="2 3">NBRC 112769</strain>
    </source>
</reference>
<evidence type="ECO:0000313" key="2">
    <source>
        <dbReference type="EMBL" id="WIW95459.1"/>
    </source>
</evidence>
<keyword evidence="3" id="KW-1185">Reference proteome</keyword>
<protein>
    <submittedName>
        <fullName evidence="2">Uncharacterized protein</fullName>
    </submittedName>
</protein>
<feature type="region of interest" description="Disordered" evidence="1">
    <location>
        <begin position="132"/>
        <end position="158"/>
    </location>
</feature>
<evidence type="ECO:0000313" key="3">
    <source>
        <dbReference type="Proteomes" id="UP001231445"/>
    </source>
</evidence>
<dbReference type="RefSeq" id="WP_285975774.1">
    <property type="nucleotide sequence ID" value="NZ_CP127221.1"/>
</dbReference>
<name>A0A9Y2B7X0_9SPHN</name>
<proteinExistence type="predicted"/>
<dbReference type="AlphaFoldDB" id="A0A9Y2B7X0"/>
<sequence>MKVHDLYRAELGHQRMPQYYSGGTIPKCDIKPDAMNDLIAARLARLQACDPWSSEKAYHRESLERLCEAHGYLGFWVDPRDYLVHRVGQSFLYDVPIDKRGNLAPFAGKRVRVACLHSGAFRRHVRIGAVGEAQTRKTQRAKKADKPKNLRPPRPRLLGQDELVSTPHLLARFTGVWTRMGHRYAHGLRLQAAVWYARRFREWTGSWPQGTHEFIIKYGPTDEFEIRAPCGGKEGYCEIRLHFEARPAGAAFVEGDAEAGFNWFAMPIDDLLEGMN</sequence>
<dbReference type="KEGG" id="arue:QQX03_11070"/>
<dbReference type="Proteomes" id="UP001231445">
    <property type="component" value="Chromosome"/>
</dbReference>
<accession>A0A9Y2B7X0</accession>
<evidence type="ECO:0000256" key="1">
    <source>
        <dbReference type="SAM" id="MobiDB-lite"/>
    </source>
</evidence>